<keyword evidence="1" id="KW-0812">Transmembrane</keyword>
<feature type="transmembrane region" description="Helical" evidence="1">
    <location>
        <begin position="168"/>
        <end position="189"/>
    </location>
</feature>
<dbReference type="EMBL" id="JBHSQW010000031">
    <property type="protein sequence ID" value="MFC5995475.1"/>
    <property type="molecule type" value="Genomic_DNA"/>
</dbReference>
<comment type="caution">
    <text evidence="2">The sequence shown here is derived from an EMBL/GenBank/DDBJ whole genome shotgun (WGS) entry which is preliminary data.</text>
</comment>
<name>A0ABW1J4Y6_9PSEU</name>
<feature type="transmembrane region" description="Helical" evidence="1">
    <location>
        <begin position="259"/>
        <end position="282"/>
    </location>
</feature>
<dbReference type="PANTHER" id="PTHR40761">
    <property type="entry name" value="CONSERVED INTEGRAL MEMBRANE ALANINE VALINE AND LEUCINE RICH PROTEIN-RELATED"/>
    <property type="match status" value="1"/>
</dbReference>
<keyword evidence="1" id="KW-0472">Membrane</keyword>
<dbReference type="NCBIfam" id="NF038012">
    <property type="entry name" value="DMT_1"/>
    <property type="match status" value="1"/>
</dbReference>
<feature type="transmembrane region" description="Helical" evidence="1">
    <location>
        <begin position="201"/>
        <end position="219"/>
    </location>
</feature>
<evidence type="ECO:0000256" key="1">
    <source>
        <dbReference type="SAM" id="Phobius"/>
    </source>
</evidence>
<keyword evidence="1" id="KW-1133">Transmembrane helix</keyword>
<proteinExistence type="predicted"/>
<accession>A0ABW1J4Y6</accession>
<feature type="transmembrane region" description="Helical" evidence="1">
    <location>
        <begin position="79"/>
        <end position="99"/>
    </location>
</feature>
<dbReference type="RefSeq" id="WP_379585535.1">
    <property type="nucleotide sequence ID" value="NZ_JBHSQW010000031.1"/>
</dbReference>
<gene>
    <name evidence="2" type="ORF">ACFQE5_14770</name>
</gene>
<evidence type="ECO:0000313" key="2">
    <source>
        <dbReference type="EMBL" id="MFC5995475.1"/>
    </source>
</evidence>
<keyword evidence="3" id="KW-1185">Reference proteome</keyword>
<feature type="transmembrane region" description="Helical" evidence="1">
    <location>
        <begin position="139"/>
        <end position="159"/>
    </location>
</feature>
<dbReference type="PANTHER" id="PTHR40761:SF1">
    <property type="entry name" value="CONSERVED INTEGRAL MEMBRANE ALANINE VALINE AND LEUCINE RICH PROTEIN-RELATED"/>
    <property type="match status" value="1"/>
</dbReference>
<feature type="transmembrane region" description="Helical" evidence="1">
    <location>
        <begin position="54"/>
        <end position="73"/>
    </location>
</feature>
<evidence type="ECO:0000313" key="3">
    <source>
        <dbReference type="Proteomes" id="UP001596302"/>
    </source>
</evidence>
<protein>
    <submittedName>
        <fullName evidence="2">DMT family transporter</fullName>
    </submittedName>
</protein>
<sequence length="318" mass="32568">MSTTVQLGVAVPAAVAGAAAIGLANAAQSTATHQVPHGNVLDPRLLWNLLRNRTWLVGIGATATGLGLQLLALGYGPLLLVQLLLVSALLFTTIFTAWLRGDGVERPVLVGATLCAVGLGGFLLLAQPRPAGVGPIADMPTTPAAVLLAGLVTVCLAFVRHRARRTRVLILALATGVLYGVTAGLMKLVSGQARVGLAEPLGHWAFYVALLTGVTGFLLSQNTFQAGRHVAPAVAVITIVDPLVAIGLGLVWFGESITLTPAALAGEMLAGTVIVAGVMILARHTERPAGSREYAAPSPAIRCPAPTCCQTPCAARSS</sequence>
<feature type="transmembrane region" description="Helical" evidence="1">
    <location>
        <begin position="108"/>
        <end position="127"/>
    </location>
</feature>
<dbReference type="Proteomes" id="UP001596302">
    <property type="component" value="Unassembled WGS sequence"/>
</dbReference>
<feature type="transmembrane region" description="Helical" evidence="1">
    <location>
        <begin position="231"/>
        <end position="253"/>
    </location>
</feature>
<organism evidence="2 3">
    <name type="scientific">Pseudonocardia hispaniensis</name>
    <dbReference type="NCBI Taxonomy" id="904933"/>
    <lineage>
        <taxon>Bacteria</taxon>
        <taxon>Bacillati</taxon>
        <taxon>Actinomycetota</taxon>
        <taxon>Actinomycetes</taxon>
        <taxon>Pseudonocardiales</taxon>
        <taxon>Pseudonocardiaceae</taxon>
        <taxon>Pseudonocardia</taxon>
    </lineage>
</organism>
<reference evidence="3" key="1">
    <citation type="journal article" date="2019" name="Int. J. Syst. Evol. Microbiol.">
        <title>The Global Catalogue of Microorganisms (GCM) 10K type strain sequencing project: providing services to taxonomists for standard genome sequencing and annotation.</title>
        <authorList>
            <consortium name="The Broad Institute Genomics Platform"/>
            <consortium name="The Broad Institute Genome Sequencing Center for Infectious Disease"/>
            <person name="Wu L."/>
            <person name="Ma J."/>
        </authorList>
    </citation>
    <scope>NUCLEOTIDE SEQUENCE [LARGE SCALE GENOMIC DNA]</scope>
    <source>
        <strain evidence="3">CCM 8391</strain>
    </source>
</reference>